<reference evidence="4 5" key="1">
    <citation type="submission" date="2024-11" db="EMBL/GenBank/DDBJ databases">
        <title>A near-complete genome assembly of Cinchona calisaya.</title>
        <authorList>
            <person name="Lian D.C."/>
            <person name="Zhao X.W."/>
            <person name="Wei L."/>
        </authorList>
    </citation>
    <scope>NUCLEOTIDE SEQUENCE [LARGE SCALE GENOMIC DNA]</scope>
    <source>
        <tissue evidence="4">Nenye</tissue>
    </source>
</reference>
<evidence type="ECO:0000313" key="4">
    <source>
        <dbReference type="EMBL" id="KAL3513204.1"/>
    </source>
</evidence>
<dbReference type="EMBL" id="JBJUIK010000011">
    <property type="protein sequence ID" value="KAL3513203.1"/>
    <property type="molecule type" value="Genomic_DNA"/>
</dbReference>
<keyword evidence="1" id="KW-1133">Transmembrane helix</keyword>
<dbReference type="InterPro" id="IPR035513">
    <property type="entry name" value="Invertase/methylesterase_inhib"/>
</dbReference>
<dbReference type="InterPro" id="IPR006501">
    <property type="entry name" value="Pectinesterase_inhib_dom"/>
</dbReference>
<evidence type="ECO:0000313" key="5">
    <source>
        <dbReference type="Proteomes" id="UP001630127"/>
    </source>
</evidence>
<evidence type="ECO:0000259" key="2">
    <source>
        <dbReference type="Pfam" id="PF04043"/>
    </source>
</evidence>
<gene>
    <name evidence="3" type="ORF">ACH5RR_025920</name>
    <name evidence="4" type="ORF">ACH5RR_025921</name>
</gene>
<feature type="domain" description="Pectinesterase inhibitor" evidence="2">
    <location>
        <begin position="64"/>
        <end position="158"/>
    </location>
</feature>
<proteinExistence type="predicted"/>
<feature type="transmembrane region" description="Helical" evidence="1">
    <location>
        <begin position="26"/>
        <end position="47"/>
    </location>
</feature>
<evidence type="ECO:0000256" key="1">
    <source>
        <dbReference type="SAM" id="Phobius"/>
    </source>
</evidence>
<protein>
    <recommendedName>
        <fullName evidence="2">Pectinesterase inhibitor domain-containing protein</fullName>
    </recommendedName>
</protein>
<organism evidence="4 5">
    <name type="scientific">Cinchona calisaya</name>
    <dbReference type="NCBI Taxonomy" id="153742"/>
    <lineage>
        <taxon>Eukaryota</taxon>
        <taxon>Viridiplantae</taxon>
        <taxon>Streptophyta</taxon>
        <taxon>Embryophyta</taxon>
        <taxon>Tracheophyta</taxon>
        <taxon>Spermatophyta</taxon>
        <taxon>Magnoliopsida</taxon>
        <taxon>eudicotyledons</taxon>
        <taxon>Gunneridae</taxon>
        <taxon>Pentapetalae</taxon>
        <taxon>asterids</taxon>
        <taxon>lamiids</taxon>
        <taxon>Gentianales</taxon>
        <taxon>Rubiaceae</taxon>
        <taxon>Cinchonoideae</taxon>
        <taxon>Cinchoneae</taxon>
        <taxon>Cinchona</taxon>
    </lineage>
</organism>
<dbReference type="EMBL" id="JBJUIK010000011">
    <property type="protein sequence ID" value="KAL3513204.1"/>
    <property type="molecule type" value="Genomic_DNA"/>
</dbReference>
<dbReference type="Gene3D" id="1.20.140.40">
    <property type="entry name" value="Invertase/pectin methylesterase inhibitor family protein"/>
    <property type="match status" value="1"/>
</dbReference>
<keyword evidence="1" id="KW-0812">Transmembrane</keyword>
<dbReference type="AlphaFoldDB" id="A0ABD2Z3B0"/>
<dbReference type="SUPFAM" id="SSF101148">
    <property type="entry name" value="Plant invertase/pectin methylesterase inhibitor"/>
    <property type="match status" value="1"/>
</dbReference>
<name>A0ABD2Z3B0_9GENT</name>
<sequence>MKSISPKDSHLLEDQASRRKRKITSFIFFIVLFTLIIGSIISVFIALKQEADSESLSASNPEEAIISVCDQTPFPTICFNSTWSLQRNLTTEIKTTPSRIFTLSLHAALHELLDLISANQMAISKLKDSRILSALKGCDGLIRDSIRLTKKSITTMGVDPDDKIFLSAI</sequence>
<comment type="caution">
    <text evidence="4">The sequence shown here is derived from an EMBL/GenBank/DDBJ whole genome shotgun (WGS) entry which is preliminary data.</text>
</comment>
<keyword evidence="5" id="KW-1185">Reference proteome</keyword>
<evidence type="ECO:0000313" key="3">
    <source>
        <dbReference type="EMBL" id="KAL3513203.1"/>
    </source>
</evidence>
<accession>A0ABD2Z3B0</accession>
<keyword evidence="1" id="KW-0472">Membrane</keyword>
<dbReference type="Pfam" id="PF04043">
    <property type="entry name" value="PMEI"/>
    <property type="match status" value="1"/>
</dbReference>
<dbReference type="Proteomes" id="UP001630127">
    <property type="component" value="Unassembled WGS sequence"/>
</dbReference>